<dbReference type="InParanoid" id="A0A2P6MMI3"/>
<proteinExistence type="predicted"/>
<comment type="caution">
    <text evidence="2">The sequence shown here is derived from an EMBL/GenBank/DDBJ whole genome shotgun (WGS) entry which is preliminary data.</text>
</comment>
<dbReference type="Proteomes" id="UP000241769">
    <property type="component" value="Unassembled WGS sequence"/>
</dbReference>
<evidence type="ECO:0000313" key="3">
    <source>
        <dbReference type="Proteomes" id="UP000241769"/>
    </source>
</evidence>
<evidence type="ECO:0000256" key="1">
    <source>
        <dbReference type="SAM" id="MobiDB-lite"/>
    </source>
</evidence>
<reference evidence="2 3" key="1">
    <citation type="journal article" date="2018" name="Genome Biol. Evol.">
        <title>Multiple Roots of Fruiting Body Formation in Amoebozoa.</title>
        <authorList>
            <person name="Hillmann F."/>
            <person name="Forbes G."/>
            <person name="Novohradska S."/>
            <person name="Ferling I."/>
            <person name="Riege K."/>
            <person name="Groth M."/>
            <person name="Westermann M."/>
            <person name="Marz M."/>
            <person name="Spaller T."/>
            <person name="Winckler T."/>
            <person name="Schaap P."/>
            <person name="Glockner G."/>
        </authorList>
    </citation>
    <scope>NUCLEOTIDE SEQUENCE [LARGE SCALE GENOMIC DNA]</scope>
    <source>
        <strain evidence="2 3">Jena</strain>
    </source>
</reference>
<dbReference type="AlphaFoldDB" id="A0A2P6MMI3"/>
<dbReference type="EMBL" id="MDYQ01000750">
    <property type="protein sequence ID" value="PRP72914.1"/>
    <property type="molecule type" value="Genomic_DNA"/>
</dbReference>
<accession>A0A2P6MMI3</accession>
<protein>
    <submittedName>
        <fullName evidence="2">Uncharacterized protein</fullName>
    </submittedName>
</protein>
<sequence length="43" mass="4877">FDSTASIDAYWTILKESQKKKGGDVVTTVRHKTKSVRDHGRTK</sequence>
<name>A0A2P6MMI3_9EUKA</name>
<feature type="region of interest" description="Disordered" evidence="1">
    <location>
        <begin position="21"/>
        <end position="43"/>
    </location>
</feature>
<dbReference type="OrthoDB" id="26081at2759"/>
<keyword evidence="3" id="KW-1185">Reference proteome</keyword>
<feature type="non-terminal residue" evidence="2">
    <location>
        <position position="1"/>
    </location>
</feature>
<gene>
    <name evidence="2" type="ORF">PROFUN_17048</name>
</gene>
<organism evidence="2 3">
    <name type="scientific">Planoprotostelium fungivorum</name>
    <dbReference type="NCBI Taxonomy" id="1890364"/>
    <lineage>
        <taxon>Eukaryota</taxon>
        <taxon>Amoebozoa</taxon>
        <taxon>Evosea</taxon>
        <taxon>Variosea</taxon>
        <taxon>Cavosteliida</taxon>
        <taxon>Cavosteliaceae</taxon>
        <taxon>Planoprotostelium</taxon>
    </lineage>
</organism>
<evidence type="ECO:0000313" key="2">
    <source>
        <dbReference type="EMBL" id="PRP72914.1"/>
    </source>
</evidence>